<dbReference type="EMBL" id="JBHTJH010000017">
    <property type="protein sequence ID" value="MFD0863373.1"/>
    <property type="molecule type" value="Genomic_DNA"/>
</dbReference>
<keyword evidence="2" id="KW-1185">Reference proteome</keyword>
<name>A0ABW3D3J9_9FLAO</name>
<feature type="non-terminal residue" evidence="1">
    <location>
        <position position="1"/>
    </location>
</feature>
<comment type="caution">
    <text evidence="1">The sequence shown here is derived from an EMBL/GenBank/DDBJ whole genome shotgun (WGS) entry which is preliminary data.</text>
</comment>
<protein>
    <submittedName>
        <fullName evidence="1">Uncharacterized protein</fullName>
    </submittedName>
</protein>
<reference evidence="2" key="1">
    <citation type="journal article" date="2019" name="Int. J. Syst. Evol. Microbiol.">
        <title>The Global Catalogue of Microorganisms (GCM) 10K type strain sequencing project: providing services to taxonomists for standard genome sequencing and annotation.</title>
        <authorList>
            <consortium name="The Broad Institute Genomics Platform"/>
            <consortium name="The Broad Institute Genome Sequencing Center for Infectious Disease"/>
            <person name="Wu L."/>
            <person name="Ma J."/>
        </authorList>
    </citation>
    <scope>NUCLEOTIDE SEQUENCE [LARGE SCALE GENOMIC DNA]</scope>
    <source>
        <strain evidence="2">CCUG 62952</strain>
    </source>
</reference>
<organism evidence="1 2">
    <name type="scientific">Sungkyunkwania multivorans</name>
    <dbReference type="NCBI Taxonomy" id="1173618"/>
    <lineage>
        <taxon>Bacteria</taxon>
        <taxon>Pseudomonadati</taxon>
        <taxon>Bacteroidota</taxon>
        <taxon>Flavobacteriia</taxon>
        <taxon>Flavobacteriales</taxon>
        <taxon>Flavobacteriaceae</taxon>
        <taxon>Sungkyunkwania</taxon>
    </lineage>
</organism>
<accession>A0ABW3D3J9</accession>
<gene>
    <name evidence="1" type="ORF">ACFQ1M_14255</name>
</gene>
<evidence type="ECO:0000313" key="2">
    <source>
        <dbReference type="Proteomes" id="UP001596978"/>
    </source>
</evidence>
<proteinExistence type="predicted"/>
<dbReference type="Proteomes" id="UP001596978">
    <property type="component" value="Unassembled WGS sequence"/>
</dbReference>
<sequence length="77" mass="7908">DYTGSGDPTAATWTTIGVDEVAALINNGGFFDNSYEQSGAIDLSTVTGNAYLAFVYDSNGGTISTTTDIGKVSVFAN</sequence>
<dbReference type="RefSeq" id="WP_386409359.1">
    <property type="nucleotide sequence ID" value="NZ_JBHTJH010000017.1"/>
</dbReference>
<evidence type="ECO:0000313" key="1">
    <source>
        <dbReference type="EMBL" id="MFD0863373.1"/>
    </source>
</evidence>